<evidence type="ECO:0008006" key="4">
    <source>
        <dbReference type="Google" id="ProtNLM"/>
    </source>
</evidence>
<name>S3H9T5_9HYPH</name>
<evidence type="ECO:0000313" key="3">
    <source>
        <dbReference type="Proteomes" id="UP000014411"/>
    </source>
</evidence>
<dbReference type="STRING" id="990285.RGCCGE502_25773"/>
<evidence type="ECO:0000256" key="1">
    <source>
        <dbReference type="SAM" id="Phobius"/>
    </source>
</evidence>
<dbReference type="RefSeq" id="WP_016557089.1">
    <property type="nucleotide sequence ID" value="NZ_AEYE02000031.1"/>
</dbReference>
<dbReference type="eggNOG" id="ENOG5034CEN">
    <property type="taxonomic scope" value="Bacteria"/>
</dbReference>
<keyword evidence="1" id="KW-0812">Transmembrane</keyword>
<feature type="transmembrane region" description="Helical" evidence="1">
    <location>
        <begin position="27"/>
        <end position="51"/>
    </location>
</feature>
<comment type="caution">
    <text evidence="2">The sequence shown here is derived from an EMBL/GenBank/DDBJ whole genome shotgun (WGS) entry which is preliminary data.</text>
</comment>
<sequence length="55" mass="5755">MINSEEPNAGPDDATVERIVSEGPSGAIALAGIATAIVVLIWVLFYLLVFIPRSG</sequence>
<protein>
    <recommendedName>
        <fullName evidence="4">Cytochrome c oxidase subunit IIa</fullName>
    </recommendedName>
</protein>
<proteinExistence type="predicted"/>
<reference evidence="2 3" key="1">
    <citation type="journal article" date="2012" name="J. Bacteriol.">
        <title>Genome sequence of Rhizobium grahamii CCGE502, a broad-host-range symbiont with low nodulation competitiveness in Phaseolus vulgaris.</title>
        <authorList>
            <person name="Althabegoiti M.J."/>
            <person name="Lozano L."/>
            <person name="Torres-Tejerizo G."/>
            <person name="Ormeno-Orrillo E."/>
            <person name="Rogel M.A."/>
            <person name="Gonzalez V."/>
            <person name="Martinez-Romero E."/>
        </authorList>
    </citation>
    <scope>NUCLEOTIDE SEQUENCE [LARGE SCALE GENOMIC DNA]</scope>
    <source>
        <strain evidence="2 3">CCGE 502</strain>
    </source>
</reference>
<dbReference type="Proteomes" id="UP000014411">
    <property type="component" value="Unassembled WGS sequence"/>
</dbReference>
<organism evidence="2 3">
    <name type="scientific">Rhizobium grahamii CCGE 502</name>
    <dbReference type="NCBI Taxonomy" id="990285"/>
    <lineage>
        <taxon>Bacteria</taxon>
        <taxon>Pseudomonadati</taxon>
        <taxon>Pseudomonadota</taxon>
        <taxon>Alphaproteobacteria</taxon>
        <taxon>Hyphomicrobiales</taxon>
        <taxon>Rhizobiaceae</taxon>
        <taxon>Rhizobium/Agrobacterium group</taxon>
        <taxon>Rhizobium</taxon>
    </lineage>
</organism>
<evidence type="ECO:0000313" key="2">
    <source>
        <dbReference type="EMBL" id="EPE95359.1"/>
    </source>
</evidence>
<keyword evidence="3" id="KW-1185">Reference proteome</keyword>
<accession>S3H9T5</accession>
<keyword evidence="1" id="KW-1133">Transmembrane helix</keyword>
<dbReference type="EMBL" id="AEYE02000031">
    <property type="protein sequence ID" value="EPE95359.1"/>
    <property type="molecule type" value="Genomic_DNA"/>
</dbReference>
<dbReference type="AlphaFoldDB" id="S3H9T5"/>
<dbReference type="HOGENOM" id="CLU_207156_1_0_5"/>
<keyword evidence="1" id="KW-0472">Membrane</keyword>
<gene>
    <name evidence="2" type="ORF">RGCCGE502_25773</name>
</gene>